<dbReference type="Proteomes" id="UP000319613">
    <property type="component" value="Unassembled WGS sequence"/>
</dbReference>
<dbReference type="Gene3D" id="3.40.630.190">
    <property type="entry name" value="LCP protein"/>
    <property type="match status" value="1"/>
</dbReference>
<evidence type="ECO:0000256" key="1">
    <source>
        <dbReference type="ARBA" id="ARBA00006068"/>
    </source>
</evidence>
<evidence type="ECO:0000259" key="3">
    <source>
        <dbReference type="Pfam" id="PF03816"/>
    </source>
</evidence>
<dbReference type="InterPro" id="IPR050922">
    <property type="entry name" value="LytR/CpsA/Psr_CW_biosynth"/>
</dbReference>
<dbReference type="AlphaFoldDB" id="A0A554JAP7"/>
<gene>
    <name evidence="4" type="ORF">G01um101477_482</name>
</gene>
<organism evidence="4 5">
    <name type="scientific">Candidatus Doudnabacteria bacterium Gr01-1014_77</name>
    <dbReference type="NCBI Taxonomy" id="2017133"/>
    <lineage>
        <taxon>Bacteria</taxon>
        <taxon>Candidatus Doudnaibacteriota</taxon>
    </lineage>
</organism>
<keyword evidence="2" id="KW-0472">Membrane</keyword>
<dbReference type="PANTHER" id="PTHR33392">
    <property type="entry name" value="POLYISOPRENYL-TEICHOIC ACID--PEPTIDOGLYCAN TEICHOIC ACID TRANSFERASE TAGU"/>
    <property type="match status" value="1"/>
</dbReference>
<sequence length="436" mass="48153">MRELDIRRVPKHNNFKLHGTEKQFQVHHDFVSEKHLIIPPDVGVTQVFQPKRSIFRFRSFVLYLFTFIVLGAGIVIGIKANLFISAISTSKQGAYESITNNIGATFGTIIPALKSLDSSAVAEAIRDEKSVNLLLLGYGGEGHGGSYLTDTMMVANLNFKTDSITYIPVPRDTWVKIPTHGYDGIYAKINAAYAYGIDSKNYPNKLPQFSGVNGGGSLSKYEISQVLGIHVDYYLAMDFSGFKKIVDTLGGVEIDVENSFTDYSYPSGDKNVDAASCTSEELPDSLISECRYKKVSFEKGLQYMDGSMALEYARSRHAAGIEGSDFSRSKRQQKLISAIAHKAASIGALSKVFSLMDVVSNHFKTDLSVAEIKDLADYLKTADNNGSLKQAKHLSLTDEPNFFVSSWSEDKQWILIPAAGFGDFSDIKEYIKGQLE</sequence>
<feature type="domain" description="Cell envelope-related transcriptional attenuator" evidence="3">
    <location>
        <begin position="149"/>
        <end position="344"/>
    </location>
</feature>
<dbReference type="EMBL" id="VMFF01000046">
    <property type="protein sequence ID" value="TSC65429.1"/>
    <property type="molecule type" value="Genomic_DNA"/>
</dbReference>
<dbReference type="Pfam" id="PF03816">
    <property type="entry name" value="LytR_cpsA_psr"/>
    <property type="match status" value="1"/>
</dbReference>
<comment type="caution">
    <text evidence="4">The sequence shown here is derived from an EMBL/GenBank/DDBJ whole genome shotgun (WGS) entry which is preliminary data.</text>
</comment>
<dbReference type="InterPro" id="IPR004474">
    <property type="entry name" value="LytR_CpsA_psr"/>
</dbReference>
<name>A0A554JAP7_9BACT</name>
<accession>A0A554JAP7</accession>
<keyword evidence="2" id="KW-0812">Transmembrane</keyword>
<reference evidence="4 5" key="1">
    <citation type="submission" date="2017-07" db="EMBL/GenBank/DDBJ databases">
        <title>Mechanisms for carbon and nitrogen cycling indicate functional differentiation within the Candidate Phyla Radiation.</title>
        <authorList>
            <person name="Danczak R.E."/>
            <person name="Johnston M.D."/>
            <person name="Kenah C."/>
            <person name="Slattery M."/>
            <person name="Wrighton K.C."/>
            <person name="Wilkins M.J."/>
        </authorList>
    </citation>
    <scope>NUCLEOTIDE SEQUENCE [LARGE SCALE GENOMIC DNA]</scope>
    <source>
        <strain evidence="4">Gr01-1014_77</strain>
    </source>
</reference>
<feature type="transmembrane region" description="Helical" evidence="2">
    <location>
        <begin position="60"/>
        <end position="84"/>
    </location>
</feature>
<keyword evidence="2" id="KW-1133">Transmembrane helix</keyword>
<dbReference type="PANTHER" id="PTHR33392:SF6">
    <property type="entry name" value="POLYISOPRENYL-TEICHOIC ACID--PEPTIDOGLYCAN TEICHOIC ACID TRANSFERASE TAGU"/>
    <property type="match status" value="1"/>
</dbReference>
<protein>
    <submittedName>
        <fullName evidence="4">Cell envelope-related transcriptional attenuator</fullName>
    </submittedName>
</protein>
<evidence type="ECO:0000313" key="5">
    <source>
        <dbReference type="Proteomes" id="UP000319613"/>
    </source>
</evidence>
<comment type="similarity">
    <text evidence="1">Belongs to the LytR/CpsA/Psr (LCP) family.</text>
</comment>
<evidence type="ECO:0000256" key="2">
    <source>
        <dbReference type="SAM" id="Phobius"/>
    </source>
</evidence>
<evidence type="ECO:0000313" key="4">
    <source>
        <dbReference type="EMBL" id="TSC65429.1"/>
    </source>
</evidence>
<proteinExistence type="inferred from homology"/>